<dbReference type="Gene3D" id="3.30.9.10">
    <property type="entry name" value="D-Amino Acid Oxidase, subunit A, domain 2"/>
    <property type="match status" value="1"/>
</dbReference>
<evidence type="ECO:0000256" key="5">
    <source>
        <dbReference type="ARBA" id="ARBA00023002"/>
    </source>
</evidence>
<comment type="cofactor">
    <cofactor evidence="1">
        <name>FAD</name>
        <dbReference type="ChEBI" id="CHEBI:57692"/>
    </cofactor>
</comment>
<comment type="similarity">
    <text evidence="2">Belongs to the MSOX/MTOX family.</text>
</comment>
<feature type="compositionally biased region" description="Low complexity" evidence="6">
    <location>
        <begin position="374"/>
        <end position="387"/>
    </location>
</feature>
<dbReference type="AlphaFoldDB" id="A0A9P9BNL0"/>
<evidence type="ECO:0000313" key="9">
    <source>
        <dbReference type="Proteomes" id="UP000756346"/>
    </source>
</evidence>
<name>A0A9P9BNL0_9PEZI</name>
<dbReference type="OrthoDB" id="2219495at2759"/>
<evidence type="ECO:0000256" key="1">
    <source>
        <dbReference type="ARBA" id="ARBA00001974"/>
    </source>
</evidence>
<dbReference type="InterPro" id="IPR006076">
    <property type="entry name" value="FAD-dep_OxRdtase"/>
</dbReference>
<feature type="region of interest" description="Disordered" evidence="6">
    <location>
        <begin position="332"/>
        <end position="387"/>
    </location>
</feature>
<dbReference type="Proteomes" id="UP000756346">
    <property type="component" value="Unassembled WGS sequence"/>
</dbReference>
<protein>
    <submittedName>
        <fullName evidence="8">FAD dependent oxidoreductase</fullName>
    </submittedName>
</protein>
<dbReference type="PANTHER" id="PTHR10961:SF46">
    <property type="entry name" value="PEROXISOMAL SARCOSINE OXIDASE"/>
    <property type="match status" value="1"/>
</dbReference>
<dbReference type="SUPFAM" id="SSF51905">
    <property type="entry name" value="FAD/NAD(P)-binding domain"/>
    <property type="match status" value="1"/>
</dbReference>
<dbReference type="GO" id="GO:0004657">
    <property type="term" value="F:proline dehydrogenase activity"/>
    <property type="evidence" value="ECO:0007669"/>
    <property type="project" value="TreeGrafter"/>
</dbReference>
<keyword evidence="5" id="KW-0560">Oxidoreductase</keyword>
<dbReference type="Pfam" id="PF01266">
    <property type="entry name" value="DAO"/>
    <property type="match status" value="1"/>
</dbReference>
<dbReference type="GO" id="GO:0008115">
    <property type="term" value="F:sarcosine oxidase activity"/>
    <property type="evidence" value="ECO:0007669"/>
    <property type="project" value="TreeGrafter"/>
</dbReference>
<evidence type="ECO:0000313" key="8">
    <source>
        <dbReference type="EMBL" id="KAH7020968.1"/>
    </source>
</evidence>
<feature type="compositionally biased region" description="Low complexity" evidence="6">
    <location>
        <begin position="334"/>
        <end position="361"/>
    </location>
</feature>
<dbReference type="GeneID" id="70189009"/>
<reference evidence="8" key="1">
    <citation type="journal article" date="2021" name="Nat. Commun.">
        <title>Genetic determinants of endophytism in the Arabidopsis root mycobiome.</title>
        <authorList>
            <person name="Mesny F."/>
            <person name="Miyauchi S."/>
            <person name="Thiergart T."/>
            <person name="Pickel B."/>
            <person name="Atanasova L."/>
            <person name="Karlsson M."/>
            <person name="Huettel B."/>
            <person name="Barry K.W."/>
            <person name="Haridas S."/>
            <person name="Chen C."/>
            <person name="Bauer D."/>
            <person name="Andreopoulos W."/>
            <person name="Pangilinan J."/>
            <person name="LaButti K."/>
            <person name="Riley R."/>
            <person name="Lipzen A."/>
            <person name="Clum A."/>
            <person name="Drula E."/>
            <person name="Henrissat B."/>
            <person name="Kohler A."/>
            <person name="Grigoriev I.V."/>
            <person name="Martin F.M."/>
            <person name="Hacquard S."/>
        </authorList>
    </citation>
    <scope>NUCLEOTIDE SEQUENCE</scope>
    <source>
        <strain evidence="8">MPI-CAGE-CH-0230</strain>
    </source>
</reference>
<evidence type="ECO:0000259" key="7">
    <source>
        <dbReference type="Pfam" id="PF01266"/>
    </source>
</evidence>
<keyword evidence="9" id="KW-1185">Reference proteome</keyword>
<evidence type="ECO:0000256" key="2">
    <source>
        <dbReference type="ARBA" id="ARBA00010989"/>
    </source>
</evidence>
<keyword evidence="3" id="KW-0285">Flavoprotein</keyword>
<dbReference type="GO" id="GO:0050660">
    <property type="term" value="F:flavin adenine dinucleotide binding"/>
    <property type="evidence" value="ECO:0007669"/>
    <property type="project" value="InterPro"/>
</dbReference>
<keyword evidence="4" id="KW-0274">FAD</keyword>
<evidence type="ECO:0000256" key="3">
    <source>
        <dbReference type="ARBA" id="ARBA00022630"/>
    </source>
</evidence>
<evidence type="ECO:0000256" key="4">
    <source>
        <dbReference type="ARBA" id="ARBA00022827"/>
    </source>
</evidence>
<organism evidence="8 9">
    <name type="scientific">Microdochium trichocladiopsis</name>
    <dbReference type="NCBI Taxonomy" id="1682393"/>
    <lineage>
        <taxon>Eukaryota</taxon>
        <taxon>Fungi</taxon>
        <taxon>Dikarya</taxon>
        <taxon>Ascomycota</taxon>
        <taxon>Pezizomycotina</taxon>
        <taxon>Sordariomycetes</taxon>
        <taxon>Xylariomycetidae</taxon>
        <taxon>Xylariales</taxon>
        <taxon>Microdochiaceae</taxon>
        <taxon>Microdochium</taxon>
    </lineage>
</organism>
<dbReference type="Gene3D" id="3.50.50.60">
    <property type="entry name" value="FAD/NAD(P)-binding domain"/>
    <property type="match status" value="1"/>
</dbReference>
<gene>
    <name evidence="8" type="ORF">B0I36DRAFT_367435</name>
</gene>
<dbReference type="EMBL" id="JAGTJQ010000010">
    <property type="protein sequence ID" value="KAH7020968.1"/>
    <property type="molecule type" value="Genomic_DNA"/>
</dbReference>
<accession>A0A9P9BNL0</accession>
<sequence>MSHPHAPFRPPNSILIIGSGVFGLSTALYLTEQREFAKTSITILDRSPEPGVFPARDASSIDSSRIIRADYADPAYARLAAEAAHHWRKQEPHELGGEGRYTESGLFLVANKDGTPGLGYTQKSWINAMALANAEGGRGPKSVRVGYHAGQLRAMTAAGGTFGDWGYLNDASGWADATKSMRWLYEKVVATGRVRFINGTAERLDVKKPIFALPGVLDNKPRVSGAILEDGTKLSADLTIVATGAWTPSLLDLQGQAVATGQIVAYLDITEEEQARLNDIPVLLNFSTGYFIIPPRDRVLKIARHSYGYLNPTEVPTPLGMADKSAATTLDQITKSSTSTTTKSTDSASAKAPSTPTGTASGTVKVSKPRTHLTHPPVTPTTSSLPPEAEAGLRAALKKFLPWMADTETRPFSETRLCWYTDTPSGDWIIDYHPSYSGLFVATGGSGHAFKFLPILGAKVVSCLKGQYPAEFADKWRWRGVQGLGDGDAERTIITEDGSRGGVPGQILADELSRAPAVAPEEGDKAAS</sequence>
<comment type="caution">
    <text evidence="8">The sequence shown here is derived from an EMBL/GenBank/DDBJ whole genome shotgun (WGS) entry which is preliminary data.</text>
</comment>
<dbReference type="RefSeq" id="XP_046007169.1">
    <property type="nucleotide sequence ID" value="XM_046159463.1"/>
</dbReference>
<dbReference type="InterPro" id="IPR036188">
    <property type="entry name" value="FAD/NAD-bd_sf"/>
</dbReference>
<feature type="domain" description="FAD dependent oxidoreductase" evidence="7">
    <location>
        <begin position="14"/>
        <end position="459"/>
    </location>
</feature>
<dbReference type="InterPro" id="IPR045170">
    <property type="entry name" value="MTOX"/>
</dbReference>
<dbReference type="PANTHER" id="PTHR10961">
    <property type="entry name" value="PEROXISOMAL SARCOSINE OXIDASE"/>
    <property type="match status" value="1"/>
</dbReference>
<proteinExistence type="inferred from homology"/>
<evidence type="ECO:0000256" key="6">
    <source>
        <dbReference type="SAM" id="MobiDB-lite"/>
    </source>
</evidence>
<dbReference type="GO" id="GO:0050031">
    <property type="term" value="F:L-pipecolate oxidase activity"/>
    <property type="evidence" value="ECO:0007669"/>
    <property type="project" value="TreeGrafter"/>
</dbReference>